<dbReference type="OrthoDB" id="3357985at2759"/>
<dbReference type="Proteomes" id="UP000759537">
    <property type="component" value="Unassembled WGS sequence"/>
</dbReference>
<dbReference type="InterPro" id="IPR011333">
    <property type="entry name" value="SKP1/BTB/POZ_sf"/>
</dbReference>
<proteinExistence type="predicted"/>
<dbReference type="SUPFAM" id="SSF54695">
    <property type="entry name" value="POZ domain"/>
    <property type="match status" value="2"/>
</dbReference>
<dbReference type="Gene3D" id="3.30.710.10">
    <property type="entry name" value="Potassium Channel Kv1.1, Chain A"/>
    <property type="match status" value="2"/>
</dbReference>
<feature type="domain" description="BTB" evidence="1">
    <location>
        <begin position="381"/>
        <end position="447"/>
    </location>
</feature>
<evidence type="ECO:0000313" key="3">
    <source>
        <dbReference type="Proteomes" id="UP000759537"/>
    </source>
</evidence>
<dbReference type="SMART" id="SM00225">
    <property type="entry name" value="BTB"/>
    <property type="match status" value="2"/>
</dbReference>
<evidence type="ECO:0000313" key="2">
    <source>
        <dbReference type="EMBL" id="KAF8472373.1"/>
    </source>
</evidence>
<dbReference type="EMBL" id="WHVB01000020">
    <property type="protein sequence ID" value="KAF8472373.1"/>
    <property type="molecule type" value="Genomic_DNA"/>
</dbReference>
<dbReference type="Pfam" id="PF00651">
    <property type="entry name" value="BTB"/>
    <property type="match status" value="2"/>
</dbReference>
<reference evidence="2" key="1">
    <citation type="submission" date="2019-10" db="EMBL/GenBank/DDBJ databases">
        <authorList>
            <consortium name="DOE Joint Genome Institute"/>
            <person name="Kuo A."/>
            <person name="Miyauchi S."/>
            <person name="Kiss E."/>
            <person name="Drula E."/>
            <person name="Kohler A."/>
            <person name="Sanchez-Garcia M."/>
            <person name="Andreopoulos B."/>
            <person name="Barry K.W."/>
            <person name="Bonito G."/>
            <person name="Buee M."/>
            <person name="Carver A."/>
            <person name="Chen C."/>
            <person name="Cichocki N."/>
            <person name="Clum A."/>
            <person name="Culley D."/>
            <person name="Crous P.W."/>
            <person name="Fauchery L."/>
            <person name="Girlanda M."/>
            <person name="Hayes R."/>
            <person name="Keri Z."/>
            <person name="LaButti K."/>
            <person name="Lipzen A."/>
            <person name="Lombard V."/>
            <person name="Magnuson J."/>
            <person name="Maillard F."/>
            <person name="Morin E."/>
            <person name="Murat C."/>
            <person name="Nolan M."/>
            <person name="Ohm R."/>
            <person name="Pangilinan J."/>
            <person name="Pereira M."/>
            <person name="Perotto S."/>
            <person name="Peter M."/>
            <person name="Riley R."/>
            <person name="Sitrit Y."/>
            <person name="Stielow B."/>
            <person name="Szollosi G."/>
            <person name="Zifcakova L."/>
            <person name="Stursova M."/>
            <person name="Spatafora J.W."/>
            <person name="Tedersoo L."/>
            <person name="Vaario L.-M."/>
            <person name="Yamada A."/>
            <person name="Yan M."/>
            <person name="Wang P."/>
            <person name="Xu J."/>
            <person name="Bruns T."/>
            <person name="Baldrian P."/>
            <person name="Vilgalys R."/>
            <person name="Henrissat B."/>
            <person name="Grigoriev I.V."/>
            <person name="Hibbett D."/>
            <person name="Nagy L.G."/>
            <person name="Martin F.M."/>
        </authorList>
    </citation>
    <scope>NUCLEOTIDE SEQUENCE</scope>
    <source>
        <strain evidence="2">Prilba</strain>
    </source>
</reference>
<dbReference type="InterPro" id="IPR000210">
    <property type="entry name" value="BTB/POZ_dom"/>
</dbReference>
<keyword evidence="3" id="KW-1185">Reference proteome</keyword>
<reference evidence="2" key="2">
    <citation type="journal article" date="2020" name="Nat. Commun.">
        <title>Large-scale genome sequencing of mycorrhizal fungi provides insights into the early evolution of symbiotic traits.</title>
        <authorList>
            <person name="Miyauchi S."/>
            <person name="Kiss E."/>
            <person name="Kuo A."/>
            <person name="Drula E."/>
            <person name="Kohler A."/>
            <person name="Sanchez-Garcia M."/>
            <person name="Morin E."/>
            <person name="Andreopoulos B."/>
            <person name="Barry K.W."/>
            <person name="Bonito G."/>
            <person name="Buee M."/>
            <person name="Carver A."/>
            <person name="Chen C."/>
            <person name="Cichocki N."/>
            <person name="Clum A."/>
            <person name="Culley D."/>
            <person name="Crous P.W."/>
            <person name="Fauchery L."/>
            <person name="Girlanda M."/>
            <person name="Hayes R.D."/>
            <person name="Keri Z."/>
            <person name="LaButti K."/>
            <person name="Lipzen A."/>
            <person name="Lombard V."/>
            <person name="Magnuson J."/>
            <person name="Maillard F."/>
            <person name="Murat C."/>
            <person name="Nolan M."/>
            <person name="Ohm R.A."/>
            <person name="Pangilinan J."/>
            <person name="Pereira M.F."/>
            <person name="Perotto S."/>
            <person name="Peter M."/>
            <person name="Pfister S."/>
            <person name="Riley R."/>
            <person name="Sitrit Y."/>
            <person name="Stielow J.B."/>
            <person name="Szollosi G."/>
            <person name="Zifcakova L."/>
            <person name="Stursova M."/>
            <person name="Spatafora J.W."/>
            <person name="Tedersoo L."/>
            <person name="Vaario L.M."/>
            <person name="Yamada A."/>
            <person name="Yan M."/>
            <person name="Wang P."/>
            <person name="Xu J."/>
            <person name="Bruns T."/>
            <person name="Baldrian P."/>
            <person name="Vilgalys R."/>
            <person name="Dunand C."/>
            <person name="Henrissat B."/>
            <person name="Grigoriev I.V."/>
            <person name="Hibbett D."/>
            <person name="Nagy L.G."/>
            <person name="Martin F.M."/>
        </authorList>
    </citation>
    <scope>NUCLEOTIDE SEQUENCE</scope>
    <source>
        <strain evidence="2">Prilba</strain>
    </source>
</reference>
<name>A0A9P5JZ29_9AGAM</name>
<protein>
    <recommendedName>
        <fullName evidence="1">BTB domain-containing protein</fullName>
    </recommendedName>
</protein>
<organism evidence="2 3">
    <name type="scientific">Russula ochroleuca</name>
    <dbReference type="NCBI Taxonomy" id="152965"/>
    <lineage>
        <taxon>Eukaryota</taxon>
        <taxon>Fungi</taxon>
        <taxon>Dikarya</taxon>
        <taxon>Basidiomycota</taxon>
        <taxon>Agaricomycotina</taxon>
        <taxon>Agaricomycetes</taxon>
        <taxon>Russulales</taxon>
        <taxon>Russulaceae</taxon>
        <taxon>Russula</taxon>
    </lineage>
</organism>
<dbReference type="PROSITE" id="PS50097">
    <property type="entry name" value="BTB"/>
    <property type="match status" value="1"/>
</dbReference>
<evidence type="ECO:0000259" key="1">
    <source>
        <dbReference type="PROSITE" id="PS50097"/>
    </source>
</evidence>
<dbReference type="AlphaFoldDB" id="A0A9P5JZ29"/>
<dbReference type="CDD" id="cd18186">
    <property type="entry name" value="BTB_POZ_ZBTB_KLHL-like"/>
    <property type="match status" value="1"/>
</dbReference>
<comment type="caution">
    <text evidence="2">The sequence shown here is derived from an EMBL/GenBank/DDBJ whole genome shotgun (WGS) entry which is preliminary data.</text>
</comment>
<gene>
    <name evidence="2" type="ORF">DFH94DRAFT_696151</name>
</gene>
<sequence length="693" mass="78088">MTAAQACPVLRTSHTLLFSPFSQDFLWWIVMMAQTRMLQAAVSVVTFHRGAPLRRQCNLTAPSTNERLANLLYNHPSADIILRSQDSYHFRVPKIYIVSCSPILGELIQRTLDDANAETSPPVVQLRESGEILHCLLTFIFPITQLVPFTPEKIMELLSVAQKYQMRTVLAHIRGSIARQNLLPTRLEPALHIYALAQKYGLRQEALQTARTIFLKQSMTIEDFDNKLDIMPGDSLYELWMYHKRVRAILASDLTEFRMSCACGMLKDLRCTELSSSQIPKWLDHYIESIEKTSHLFDSTELSITMAHHVKDKANTYGFNSTCKCTSIPGNTMRDFWEALASVVDGSFDKAESALVLVCERDDPQAQINLATSPLELFDVPDANLIIRSSDNINFRVHKSLLAMVSPFFKDLLSLPQPSDSEIVDGLPVIQFPENSELLTCLISILYPIPTVMPISYEKMLHLLAACQKYDMISVQSSIRAETSREASLAPKGAEAFSAYAIASAKGLIPEMENAACLTLDHPMTFEILGEGLRLFEGWALRDLVNFRKRCRDNFITCLDSFLQLPGPSSIWVGCPEVMPRHPSGPHQVLPRWLNQLLVRNQNEWKREHFISPLRVLNPSGSSSAVRLAYVMALSPHETCGFCSRVDKMHGLTFCADLENELAASRKKVSHSFTFQVLQTEIHPLDKAFVGVR</sequence>
<accession>A0A9P5JZ29</accession>